<dbReference type="RefSeq" id="WP_063677429.1">
    <property type="nucleotide sequence ID" value="NZ_LSEF01000032.1"/>
</dbReference>
<dbReference type="EMBL" id="LSEF01000032">
    <property type="protein sequence ID" value="OAF18758.1"/>
    <property type="molecule type" value="Genomic_DNA"/>
</dbReference>
<keyword evidence="3" id="KW-0274">FAD</keyword>
<dbReference type="InterPro" id="IPR036188">
    <property type="entry name" value="FAD/NAD-bd_sf"/>
</dbReference>
<reference evidence="6 7" key="1">
    <citation type="submission" date="2016-02" db="EMBL/GenBank/DDBJ databases">
        <title>Draft genome sequence of the strain BR 10247T Bradyrhizobium neotropicale isolated from nodules of Centrolobium paraense.</title>
        <authorList>
            <person name="Simoes-Araujo J.L."/>
            <person name="Barauna A.C."/>
            <person name="Silva K."/>
            <person name="Zilli J.E."/>
        </authorList>
    </citation>
    <scope>NUCLEOTIDE SEQUENCE [LARGE SCALE GENOMIC DNA]</scope>
    <source>
        <strain evidence="6 7">BR 10247</strain>
    </source>
</reference>
<proteinExistence type="predicted"/>
<dbReference type="PANTHER" id="PTHR43400:SF7">
    <property type="entry name" value="FAD-DEPENDENT OXIDOREDUCTASE 2 FAD BINDING DOMAIN-CONTAINING PROTEIN"/>
    <property type="match status" value="1"/>
</dbReference>
<dbReference type="InterPro" id="IPR050315">
    <property type="entry name" value="FAD-oxidoreductase_2"/>
</dbReference>
<dbReference type="InterPro" id="IPR027477">
    <property type="entry name" value="Succ_DH/fumarate_Rdtase_cat_sf"/>
</dbReference>
<dbReference type="GO" id="GO:0016491">
    <property type="term" value="F:oxidoreductase activity"/>
    <property type="evidence" value="ECO:0007669"/>
    <property type="project" value="UniProtKB-KW"/>
</dbReference>
<dbReference type="PANTHER" id="PTHR43400">
    <property type="entry name" value="FUMARATE REDUCTASE"/>
    <property type="match status" value="1"/>
</dbReference>
<sequence>MHEEFDVIVVGAGNAALAAAVSAKENGADRVVVLEKAPREMRGGNTHWSGGVLRFAYDEPREIGALLPGIEDEFENFYDGISPYTQEDFHGDLMRVTNGRTDPILSRLLVSNSQATVRWMKDTGAIKMEPAISLSAVKKDNVMVWARGLVVRAAHEGVGLSRSWFSTCERMGIEVRYGNAVSELLVDDNGRVVGVKTKDEEGVRSLGAKAVVLGCGGFEANVQMRTQHIGPLVGAAKVRGTPHNQGDGLRMALAIGAMPWGQWSGCHATPISADWGDFAPREMTDRSNRLSYVYSVMINRKGKRFVDEGEDGALFTYAKFGRAILAEPGAKAYQLFDSKVIHLLEPRYSTSDPIKANSLEDLIAQLDIDDKVQALKTVQHYNHHARASDEGFDPTKKDGLSTNGLDLEKTNWALRLDKPPYYAYSATGGITFTFGGLKINENAEVIGTDWRPIKGLYCCGELVGGLFYDNYPAGTGLVSGATFGRIAGRNAASQQSVAPAKAVASR</sequence>
<comment type="cofactor">
    <cofactor evidence="1">
        <name>FAD</name>
        <dbReference type="ChEBI" id="CHEBI:57692"/>
    </cofactor>
</comment>
<evidence type="ECO:0000256" key="1">
    <source>
        <dbReference type="ARBA" id="ARBA00001974"/>
    </source>
</evidence>
<dbReference type="SUPFAM" id="SSF51905">
    <property type="entry name" value="FAD/NAD(P)-binding domain"/>
    <property type="match status" value="1"/>
</dbReference>
<accession>A0A176ZDY3</accession>
<keyword evidence="2" id="KW-0285">Flavoprotein</keyword>
<dbReference type="Proteomes" id="UP000077173">
    <property type="component" value="Unassembled WGS sequence"/>
</dbReference>
<keyword evidence="4" id="KW-0560">Oxidoreductase</keyword>
<dbReference type="AlphaFoldDB" id="A0A176ZDY3"/>
<evidence type="ECO:0000313" key="6">
    <source>
        <dbReference type="EMBL" id="OAF18758.1"/>
    </source>
</evidence>
<comment type="caution">
    <text evidence="6">The sequence shown here is derived from an EMBL/GenBank/DDBJ whole genome shotgun (WGS) entry which is preliminary data.</text>
</comment>
<protein>
    <submittedName>
        <fullName evidence="6">Tricarballylate dehydrogenase</fullName>
    </submittedName>
</protein>
<name>A0A176ZDY3_9BRAD</name>
<evidence type="ECO:0000313" key="7">
    <source>
        <dbReference type="Proteomes" id="UP000077173"/>
    </source>
</evidence>
<dbReference type="InterPro" id="IPR003953">
    <property type="entry name" value="FAD-dep_OxRdtase_2_FAD-bd"/>
</dbReference>
<keyword evidence="7" id="KW-1185">Reference proteome</keyword>
<dbReference type="Pfam" id="PF00890">
    <property type="entry name" value="FAD_binding_2"/>
    <property type="match status" value="1"/>
</dbReference>
<feature type="domain" description="FAD-dependent oxidoreductase 2 FAD-binding" evidence="5">
    <location>
        <begin position="6"/>
        <end position="472"/>
    </location>
</feature>
<evidence type="ECO:0000256" key="4">
    <source>
        <dbReference type="ARBA" id="ARBA00023002"/>
    </source>
</evidence>
<dbReference type="SUPFAM" id="SSF56425">
    <property type="entry name" value="Succinate dehydrogenase/fumarate reductase flavoprotein, catalytic domain"/>
    <property type="match status" value="1"/>
</dbReference>
<dbReference type="NCBIfam" id="NF006130">
    <property type="entry name" value="PRK08274.1"/>
    <property type="match status" value="1"/>
</dbReference>
<gene>
    <name evidence="6" type="ORF">AXW67_02675</name>
</gene>
<organism evidence="6 7">
    <name type="scientific">Bradyrhizobium neotropicale</name>
    <dbReference type="NCBI Taxonomy" id="1497615"/>
    <lineage>
        <taxon>Bacteria</taxon>
        <taxon>Pseudomonadati</taxon>
        <taxon>Pseudomonadota</taxon>
        <taxon>Alphaproteobacteria</taxon>
        <taxon>Hyphomicrobiales</taxon>
        <taxon>Nitrobacteraceae</taxon>
        <taxon>Bradyrhizobium</taxon>
    </lineage>
</organism>
<dbReference type="Gene3D" id="3.50.50.60">
    <property type="entry name" value="FAD/NAD(P)-binding domain"/>
    <property type="match status" value="1"/>
</dbReference>
<evidence type="ECO:0000259" key="5">
    <source>
        <dbReference type="Pfam" id="PF00890"/>
    </source>
</evidence>
<evidence type="ECO:0000256" key="2">
    <source>
        <dbReference type="ARBA" id="ARBA00022630"/>
    </source>
</evidence>
<evidence type="ECO:0000256" key="3">
    <source>
        <dbReference type="ARBA" id="ARBA00022827"/>
    </source>
</evidence>
<dbReference type="Gene3D" id="3.90.700.10">
    <property type="entry name" value="Succinate dehydrogenase/fumarate reductase flavoprotein, catalytic domain"/>
    <property type="match status" value="1"/>
</dbReference>